<sequence>MKKYWQILKKYKISLLACPLLVLVSVMCETVQPMYMADIIDNGVMQRDLSVITAVGGKMILISIVGLIFSIANVYVSSHASIGFGTDLRTGLFGKIQQLSFFDIDRFSTASLITRLTSDISRIQQVIMMSMRLMLRSPLMLVMAVFFVVRINLELAGVLLAAIPILGFSVFFILRKGFPFFLKVQQKVDQLNEVVRENLINIRVVKSFVREDFEAHKFKDKSESLRDTVIHASNIIVSIFPVMQLVMNLSIIAILWMGGHKVMTGELKVGELISFVNYLGQVLMSLMMLSMIIMSYARASASSKRILEVLDTQPSLTDTPEGMRSTREIEKGEIAFEKVSFRYGGGETDVLRNISFHIRPGETVAIAGATGSAKSSLVQLIPRLYDVSAGEIRIDGIPVQDYNLRELHARIGMVLQKNELFTGTIAENLRWGKPDATQEELEVAARAAEAHEFICSLPAGYDTLLGRGGINLSGGQKQRICIARALLRKPKILILDDSTSAVDSETELRIRNNLNAWLRDTTVLIITQRIYTMQSANRVILLDDGEIESIGTPEELLERSEMYREIYYSQQIVI</sequence>
<dbReference type="EMBL" id="JGCY01000350">
    <property type="protein sequence ID" value="EXY73681.1"/>
    <property type="molecule type" value="Genomic_DNA"/>
</dbReference>
<accession>A0A015TSV2</accession>
<keyword evidence="5" id="KW-0547">Nucleotide-binding</keyword>
<dbReference type="CDD" id="cd18548">
    <property type="entry name" value="ABC_6TM_Tm287_like"/>
    <property type="match status" value="1"/>
</dbReference>
<dbReference type="SUPFAM" id="SSF52540">
    <property type="entry name" value="P-loop containing nucleoside triphosphate hydrolases"/>
    <property type="match status" value="1"/>
</dbReference>
<dbReference type="PROSITE" id="PS00211">
    <property type="entry name" value="ABC_TRANSPORTER_1"/>
    <property type="match status" value="1"/>
</dbReference>
<feature type="domain" description="ABC transmembrane type-1" evidence="11">
    <location>
        <begin position="20"/>
        <end position="298"/>
    </location>
</feature>
<evidence type="ECO:0000256" key="3">
    <source>
        <dbReference type="ARBA" id="ARBA00022475"/>
    </source>
</evidence>
<dbReference type="InterPro" id="IPR036640">
    <property type="entry name" value="ABC1_TM_sf"/>
</dbReference>
<name>A0A015TSV2_BACFG</name>
<dbReference type="PATRIC" id="fig|1339315.3.peg.3277"/>
<evidence type="ECO:0000259" key="11">
    <source>
        <dbReference type="PROSITE" id="PS50929"/>
    </source>
</evidence>
<dbReference type="FunFam" id="3.40.50.300:FF:000221">
    <property type="entry name" value="Multidrug ABC transporter ATP-binding protein"/>
    <property type="match status" value="1"/>
</dbReference>
<keyword evidence="2" id="KW-0813">Transport</keyword>
<dbReference type="InterPro" id="IPR017871">
    <property type="entry name" value="ABC_transporter-like_CS"/>
</dbReference>
<keyword evidence="8 9" id="KW-0472">Membrane</keyword>
<dbReference type="InterPro" id="IPR003593">
    <property type="entry name" value="AAA+_ATPase"/>
</dbReference>
<evidence type="ECO:0000256" key="1">
    <source>
        <dbReference type="ARBA" id="ARBA00004651"/>
    </source>
</evidence>
<feature type="transmembrane region" description="Helical" evidence="9">
    <location>
        <begin position="52"/>
        <end position="76"/>
    </location>
</feature>
<keyword evidence="7 9" id="KW-1133">Transmembrane helix</keyword>
<protein>
    <submittedName>
        <fullName evidence="12">ABC transporter family protein</fullName>
    </submittedName>
</protein>
<dbReference type="InterPro" id="IPR003439">
    <property type="entry name" value="ABC_transporter-like_ATP-bd"/>
</dbReference>
<dbReference type="SMART" id="SM00382">
    <property type="entry name" value="AAA"/>
    <property type="match status" value="1"/>
</dbReference>
<reference evidence="12 13" key="1">
    <citation type="submission" date="2014-02" db="EMBL/GenBank/DDBJ databases">
        <authorList>
            <person name="Sears C."/>
            <person name="Carroll K."/>
            <person name="Sack B.R."/>
            <person name="Qadri F."/>
            <person name="Myers L.L."/>
            <person name="Chung G.-T."/>
            <person name="Escheverria P."/>
            <person name="Fraser C.M."/>
            <person name="Sadzewicz L."/>
            <person name="Shefchek K.A."/>
            <person name="Tallon L."/>
            <person name="Das S.P."/>
            <person name="Daugherty S."/>
            <person name="Mongodin E.F."/>
        </authorList>
    </citation>
    <scope>NUCLEOTIDE SEQUENCE [LARGE SCALE GENOMIC DNA]</scope>
    <source>
        <strain evidence="13">3988T(B)14</strain>
    </source>
</reference>
<dbReference type="PANTHER" id="PTHR43394">
    <property type="entry name" value="ATP-DEPENDENT PERMEASE MDL1, MITOCHONDRIAL"/>
    <property type="match status" value="1"/>
</dbReference>
<evidence type="ECO:0000313" key="13">
    <source>
        <dbReference type="Proteomes" id="UP000020529"/>
    </source>
</evidence>
<feature type="transmembrane region" description="Helical" evidence="9">
    <location>
        <begin position="133"/>
        <end position="149"/>
    </location>
</feature>
<keyword evidence="6" id="KW-0067">ATP-binding</keyword>
<organism evidence="12 13">
    <name type="scientific">Bacteroides fragilis str. 3988T(B)14</name>
    <dbReference type="NCBI Taxonomy" id="1339315"/>
    <lineage>
        <taxon>Bacteria</taxon>
        <taxon>Pseudomonadati</taxon>
        <taxon>Bacteroidota</taxon>
        <taxon>Bacteroidia</taxon>
        <taxon>Bacteroidales</taxon>
        <taxon>Bacteroidaceae</taxon>
        <taxon>Bacteroides</taxon>
    </lineage>
</organism>
<dbReference type="SUPFAM" id="SSF90123">
    <property type="entry name" value="ABC transporter transmembrane region"/>
    <property type="match status" value="1"/>
</dbReference>
<comment type="caution">
    <text evidence="12">The sequence shown here is derived from an EMBL/GenBank/DDBJ whole genome shotgun (WGS) entry which is preliminary data.</text>
</comment>
<keyword evidence="3" id="KW-1003">Cell membrane</keyword>
<evidence type="ECO:0000256" key="6">
    <source>
        <dbReference type="ARBA" id="ARBA00022840"/>
    </source>
</evidence>
<dbReference type="PROSITE" id="PS50929">
    <property type="entry name" value="ABC_TM1F"/>
    <property type="match status" value="1"/>
</dbReference>
<evidence type="ECO:0000256" key="9">
    <source>
        <dbReference type="SAM" id="Phobius"/>
    </source>
</evidence>
<feature type="transmembrane region" description="Helical" evidence="9">
    <location>
        <begin position="278"/>
        <end position="297"/>
    </location>
</feature>
<comment type="subcellular location">
    <subcellularLocation>
        <location evidence="1">Cell membrane</location>
        <topology evidence="1">Multi-pass membrane protein</topology>
    </subcellularLocation>
</comment>
<dbReference type="Pfam" id="PF00005">
    <property type="entry name" value="ABC_tran"/>
    <property type="match status" value="1"/>
</dbReference>
<dbReference type="InterPro" id="IPR039421">
    <property type="entry name" value="Type_1_exporter"/>
</dbReference>
<dbReference type="InterPro" id="IPR027417">
    <property type="entry name" value="P-loop_NTPase"/>
</dbReference>
<dbReference type="PANTHER" id="PTHR43394:SF1">
    <property type="entry name" value="ATP-BINDING CASSETTE SUB-FAMILY B MEMBER 10, MITOCHONDRIAL"/>
    <property type="match status" value="1"/>
</dbReference>
<evidence type="ECO:0000256" key="5">
    <source>
        <dbReference type="ARBA" id="ARBA00022741"/>
    </source>
</evidence>
<dbReference type="RefSeq" id="WP_005788999.1">
    <property type="nucleotide sequence ID" value="NZ_JGCY01000350.1"/>
</dbReference>
<gene>
    <name evidence="12" type="ORF">M124_2581</name>
</gene>
<dbReference type="Pfam" id="PF00664">
    <property type="entry name" value="ABC_membrane"/>
    <property type="match status" value="1"/>
</dbReference>
<evidence type="ECO:0000256" key="7">
    <source>
        <dbReference type="ARBA" id="ARBA00022989"/>
    </source>
</evidence>
<feature type="transmembrane region" description="Helical" evidence="9">
    <location>
        <begin position="235"/>
        <end position="258"/>
    </location>
</feature>
<dbReference type="Gene3D" id="3.40.50.300">
    <property type="entry name" value="P-loop containing nucleotide triphosphate hydrolases"/>
    <property type="match status" value="1"/>
</dbReference>
<evidence type="ECO:0000313" key="12">
    <source>
        <dbReference type="EMBL" id="EXY73681.1"/>
    </source>
</evidence>
<feature type="domain" description="ABC transporter" evidence="10">
    <location>
        <begin position="334"/>
        <end position="569"/>
    </location>
</feature>
<dbReference type="InterPro" id="IPR011527">
    <property type="entry name" value="ABC1_TM_dom"/>
</dbReference>
<evidence type="ECO:0000256" key="8">
    <source>
        <dbReference type="ARBA" id="ARBA00023136"/>
    </source>
</evidence>
<evidence type="ECO:0000259" key="10">
    <source>
        <dbReference type="PROSITE" id="PS50893"/>
    </source>
</evidence>
<dbReference type="GO" id="GO:0015421">
    <property type="term" value="F:ABC-type oligopeptide transporter activity"/>
    <property type="evidence" value="ECO:0007669"/>
    <property type="project" value="TreeGrafter"/>
</dbReference>
<evidence type="ECO:0000256" key="4">
    <source>
        <dbReference type="ARBA" id="ARBA00022692"/>
    </source>
</evidence>
<feature type="transmembrane region" description="Helical" evidence="9">
    <location>
        <begin position="155"/>
        <end position="174"/>
    </location>
</feature>
<dbReference type="AlphaFoldDB" id="A0A015TSV2"/>
<dbReference type="GO" id="GO:0016887">
    <property type="term" value="F:ATP hydrolysis activity"/>
    <property type="evidence" value="ECO:0007669"/>
    <property type="project" value="InterPro"/>
</dbReference>
<keyword evidence="4 9" id="KW-0812">Transmembrane</keyword>
<dbReference type="Gene3D" id="1.20.1560.10">
    <property type="entry name" value="ABC transporter type 1, transmembrane domain"/>
    <property type="match status" value="1"/>
</dbReference>
<evidence type="ECO:0000256" key="2">
    <source>
        <dbReference type="ARBA" id="ARBA00022448"/>
    </source>
</evidence>
<dbReference type="Proteomes" id="UP000020529">
    <property type="component" value="Unassembled WGS sequence"/>
</dbReference>
<dbReference type="PROSITE" id="PS50893">
    <property type="entry name" value="ABC_TRANSPORTER_2"/>
    <property type="match status" value="1"/>
</dbReference>
<dbReference type="GO" id="GO:0005886">
    <property type="term" value="C:plasma membrane"/>
    <property type="evidence" value="ECO:0007669"/>
    <property type="project" value="UniProtKB-SubCell"/>
</dbReference>
<proteinExistence type="predicted"/>
<dbReference type="GO" id="GO:0005524">
    <property type="term" value="F:ATP binding"/>
    <property type="evidence" value="ECO:0007669"/>
    <property type="project" value="UniProtKB-KW"/>
</dbReference>